<dbReference type="InterPro" id="IPR035983">
    <property type="entry name" value="Hect_E3_ubiquitin_ligase"/>
</dbReference>
<evidence type="ECO:0000256" key="3">
    <source>
        <dbReference type="ARBA" id="ARBA00012485"/>
    </source>
</evidence>
<comment type="pathway">
    <text evidence="2">Protein modification; protein ubiquitination.</text>
</comment>
<dbReference type="Gene3D" id="3.90.1750.10">
    <property type="entry name" value="Hect, E3 ligase catalytic domains"/>
    <property type="match status" value="1"/>
</dbReference>
<dbReference type="GO" id="GO:0016874">
    <property type="term" value="F:ligase activity"/>
    <property type="evidence" value="ECO:0007669"/>
    <property type="project" value="UniProtKB-KW"/>
</dbReference>
<evidence type="ECO:0000256" key="5">
    <source>
        <dbReference type="ARBA" id="ARBA00022786"/>
    </source>
</evidence>
<dbReference type="GO" id="GO:0061630">
    <property type="term" value="F:ubiquitin protein ligase activity"/>
    <property type="evidence" value="ECO:0007669"/>
    <property type="project" value="UniProtKB-EC"/>
</dbReference>
<dbReference type="GO" id="GO:0006511">
    <property type="term" value="P:ubiquitin-dependent protein catabolic process"/>
    <property type="evidence" value="ECO:0007669"/>
    <property type="project" value="TreeGrafter"/>
</dbReference>
<evidence type="ECO:0000256" key="4">
    <source>
        <dbReference type="ARBA" id="ARBA00022679"/>
    </source>
</evidence>
<dbReference type="Gene3D" id="3.30.2410.10">
    <property type="entry name" value="Hect, E3 ligase catalytic domain"/>
    <property type="match status" value="1"/>
</dbReference>
<keyword evidence="10" id="KW-1185">Reference proteome</keyword>
<dbReference type="EC" id="2.3.2.26" evidence="3"/>
<dbReference type="Pfam" id="PF00632">
    <property type="entry name" value="HECT"/>
    <property type="match status" value="1"/>
</dbReference>
<dbReference type="InterPro" id="IPR044611">
    <property type="entry name" value="E3A/B/C-like"/>
</dbReference>
<dbReference type="SUPFAM" id="SSF56204">
    <property type="entry name" value="Hect, E3 ligase catalytic domain"/>
    <property type="match status" value="1"/>
</dbReference>
<dbReference type="PROSITE" id="PS50237">
    <property type="entry name" value="HECT"/>
    <property type="match status" value="1"/>
</dbReference>
<keyword evidence="9" id="KW-0012">Acyltransferase</keyword>
<evidence type="ECO:0000259" key="8">
    <source>
        <dbReference type="PROSITE" id="PS50237"/>
    </source>
</evidence>
<dbReference type="CDD" id="cd00078">
    <property type="entry name" value="HECTc"/>
    <property type="match status" value="1"/>
</dbReference>
<dbReference type="FunFam" id="3.30.2160.10:FF:000002">
    <property type="entry name" value="Putative Ubiquitin-protein ligase E3C"/>
    <property type="match status" value="1"/>
</dbReference>
<comment type="catalytic activity">
    <reaction evidence="1">
        <text>S-ubiquitinyl-[E2 ubiquitin-conjugating enzyme]-L-cysteine + [acceptor protein]-L-lysine = [E2 ubiquitin-conjugating enzyme]-L-cysteine + N(6)-ubiquitinyl-[acceptor protein]-L-lysine.</text>
        <dbReference type="EC" id="2.3.2.26"/>
    </reaction>
</comment>
<protein>
    <recommendedName>
        <fullName evidence="3">HECT-type E3 ubiquitin transferase</fullName>
        <ecNumber evidence="3">2.3.2.26</ecNumber>
    </recommendedName>
</protein>
<evidence type="ECO:0000256" key="1">
    <source>
        <dbReference type="ARBA" id="ARBA00000885"/>
    </source>
</evidence>
<organism evidence="9 10">
    <name type="scientific">Paramarasmius palmivorus</name>
    <dbReference type="NCBI Taxonomy" id="297713"/>
    <lineage>
        <taxon>Eukaryota</taxon>
        <taxon>Fungi</taxon>
        <taxon>Dikarya</taxon>
        <taxon>Basidiomycota</taxon>
        <taxon>Agaricomycotina</taxon>
        <taxon>Agaricomycetes</taxon>
        <taxon>Agaricomycetidae</taxon>
        <taxon>Agaricales</taxon>
        <taxon>Marasmiineae</taxon>
        <taxon>Marasmiaceae</taxon>
        <taxon>Paramarasmius</taxon>
    </lineage>
</organism>
<dbReference type="SMART" id="SM00119">
    <property type="entry name" value="HECTc"/>
    <property type="match status" value="1"/>
</dbReference>
<dbReference type="PROSITE" id="PS50096">
    <property type="entry name" value="IQ"/>
    <property type="match status" value="1"/>
</dbReference>
<evidence type="ECO:0000256" key="2">
    <source>
        <dbReference type="ARBA" id="ARBA00004906"/>
    </source>
</evidence>
<dbReference type="GO" id="GO:0000209">
    <property type="term" value="P:protein polyubiquitination"/>
    <property type="evidence" value="ECO:0007669"/>
    <property type="project" value="InterPro"/>
</dbReference>
<evidence type="ECO:0000313" key="9">
    <source>
        <dbReference type="EMBL" id="KAK7041620.1"/>
    </source>
</evidence>
<dbReference type="EMBL" id="JAYKXP010000033">
    <property type="protein sequence ID" value="KAK7041620.1"/>
    <property type="molecule type" value="Genomic_DNA"/>
</dbReference>
<evidence type="ECO:0000256" key="6">
    <source>
        <dbReference type="PROSITE-ProRule" id="PRU00104"/>
    </source>
</evidence>
<keyword evidence="5 6" id="KW-0833">Ubl conjugation pathway</keyword>
<keyword evidence="4 9" id="KW-0808">Transferase</keyword>
<reference evidence="9 10" key="1">
    <citation type="submission" date="2024-01" db="EMBL/GenBank/DDBJ databases">
        <title>A draft genome for a cacao thread blight-causing isolate of Paramarasmius palmivorus.</title>
        <authorList>
            <person name="Baruah I.K."/>
            <person name="Bukari Y."/>
            <person name="Amoako-Attah I."/>
            <person name="Meinhardt L.W."/>
            <person name="Bailey B.A."/>
            <person name="Cohen S.P."/>
        </authorList>
    </citation>
    <scope>NUCLEOTIDE SEQUENCE [LARGE SCALE GENOMIC DNA]</scope>
    <source>
        <strain evidence="9 10">GH-12</strain>
    </source>
</reference>
<dbReference type="Proteomes" id="UP001383192">
    <property type="component" value="Unassembled WGS sequence"/>
</dbReference>
<name>A0AAW0CU17_9AGAR</name>
<dbReference type="PANTHER" id="PTHR45700:SF2">
    <property type="entry name" value="UBIQUITIN-PROTEIN LIGASE E3C"/>
    <property type="match status" value="1"/>
</dbReference>
<accession>A0AAW0CU17</accession>
<evidence type="ECO:0000313" key="10">
    <source>
        <dbReference type="Proteomes" id="UP001383192"/>
    </source>
</evidence>
<dbReference type="FunFam" id="3.30.2410.10:FF:000017">
    <property type="entry name" value="E3 ubiquitin-protein ligase UPL7"/>
    <property type="match status" value="1"/>
</dbReference>
<dbReference type="InterPro" id="IPR000569">
    <property type="entry name" value="HECT_dom"/>
</dbReference>
<feature type="region of interest" description="Disordered" evidence="7">
    <location>
        <begin position="1"/>
        <end position="27"/>
    </location>
</feature>
<feature type="compositionally biased region" description="Low complexity" evidence="7">
    <location>
        <begin position="17"/>
        <end position="27"/>
    </location>
</feature>
<dbReference type="PANTHER" id="PTHR45700">
    <property type="entry name" value="UBIQUITIN-PROTEIN LIGASE E3C"/>
    <property type="match status" value="1"/>
</dbReference>
<evidence type="ECO:0000256" key="7">
    <source>
        <dbReference type="SAM" id="MobiDB-lite"/>
    </source>
</evidence>
<gene>
    <name evidence="9" type="primary">HUL5</name>
    <name evidence="9" type="ORF">VNI00_009215</name>
</gene>
<proteinExistence type="predicted"/>
<feature type="domain" description="HECT" evidence="8">
    <location>
        <begin position="664"/>
        <end position="991"/>
    </location>
</feature>
<dbReference type="AlphaFoldDB" id="A0AAW0CU17"/>
<comment type="caution">
    <text evidence="9">The sequence shown here is derived from an EMBL/GenBank/DDBJ whole genome shotgun (WGS) entry which is preliminary data.</text>
</comment>
<dbReference type="CDD" id="cd23766">
    <property type="entry name" value="IQCG"/>
    <property type="match status" value="1"/>
</dbReference>
<dbReference type="Gene3D" id="3.30.2160.10">
    <property type="entry name" value="Hect, E3 ligase catalytic domain"/>
    <property type="match status" value="1"/>
</dbReference>
<keyword evidence="9" id="KW-0436">Ligase</keyword>
<sequence>MLPFLDGPNPRRTINLSGTSTSTSQSTILEQAKARRNERIEQKRRTDAAVRLQAWFRGIREARRVRAVLRDEILHGRVGDLSVDTLRRVVLVGCGDVLDRWAEGVDIQRIWAEQREGSWIVCMKQISRLLVAGKPGNTIPKLQILQTLLSSKDIQTYLLAHSFYPTLRQSILTTPKTHATLPHLITLATLPPPHTQLFTEILTIPLLPNRLPLQTLTYLSSHLPLHLLHTLQPPIDPTSLSTQLKIDLLANLLAFTPPRYTKLPPPALGAYLSLLADLLNALPAGALEPPLPATHVAADDEDDIHVSVVDAFLPPPEALPKLDPKTLKRLSVLPTPAHLGSLFASAKSPVTRYPLIRFLLALVGTWPSKRQGILSFAWGANGAIVKELWRGWVRSSGLGRDSSSTAMDVDSPGKMKEKEEAWPALLLLCEMYNSALLTMGDDEFFSTSTTSATRNPLSLDEITSLTRMLLNIAWNLYMSPSAPSSIATRTIITQTLQAIHARDSRKPFIPASGWLVSSTSSSSEWQTFLEAAVAEEQAYLDSLDTDIPSSTVEEHHPRINLPRFFGPRLDIQTAPLGGTRGVRGGGTGKKKKEYLGPRQAVLNNIPFVIPFEVRVAVFREYVRLDAIRNGVARDRYTPHQRRSRIDIRRTHLAQDGFDKISAVGDGELKRGVEIVFVDRWGEEEAGIDGGGVFKEFLTSLSKEVFDTDRGLWRVNKRMELVPSAGGVSVERRVLGKAMYDGILVDVVFANFFLGKWLNRQSYLDDLASLDPELYNGLIFLKHYPAEKVEELGLVFSLDVEEFGVTKTHELIPGGSSTPVTASNRLQYIYLVSHFKLRKEIKKQSEAFFDGLEGMVEGRWVRMFSQPELQILLGGSNTPIDIADLRAHTNYGGLYDDREPTIEAFWDVVKEFDQEQRSKLLRFVTSCSRGPLLGFKELQPHFAIRDAGTDQNRLPTASTCVNLLKLPRYTDKAVLKQKLLQAINAGAGFDLS</sequence>
<feature type="active site" description="Glycyl thioester intermediate" evidence="6">
    <location>
        <position position="959"/>
    </location>
</feature>